<name>A0AB72UF45_9PROT</name>
<dbReference type="InterPro" id="IPR050902">
    <property type="entry name" value="ABC_Transporter_SBP"/>
</dbReference>
<feature type="chain" id="PRO_5044502814" evidence="1">
    <location>
        <begin position="25"/>
        <end position="383"/>
    </location>
</feature>
<dbReference type="EMBL" id="CP004388">
    <property type="protein sequence ID" value="AJD52718.1"/>
    <property type="molecule type" value="Genomic_DNA"/>
</dbReference>
<evidence type="ECO:0000256" key="1">
    <source>
        <dbReference type="SAM" id="SignalP"/>
    </source>
</evidence>
<reference evidence="3 4" key="1">
    <citation type="journal article" date="2012" name="J. Bacteriol.">
        <title>Genome sequence of Thalassospira xiamenensis type strain M-5.</title>
        <authorList>
            <person name="Lai Q."/>
            <person name="Shao Z."/>
        </authorList>
    </citation>
    <scope>NUCLEOTIDE SEQUENCE [LARGE SCALE GENOMIC DNA]</scope>
    <source>
        <strain evidence="3 4">M-5</strain>
    </source>
</reference>
<dbReference type="Proteomes" id="UP000007127">
    <property type="component" value="Chromosome"/>
</dbReference>
<evidence type="ECO:0000313" key="4">
    <source>
        <dbReference type="Proteomes" id="UP000007127"/>
    </source>
</evidence>
<dbReference type="AlphaFoldDB" id="A0AB72UF45"/>
<dbReference type="PANTHER" id="PTHR30535:SF34">
    <property type="entry name" value="MOLYBDATE-BINDING PROTEIN MOLA"/>
    <property type="match status" value="1"/>
</dbReference>
<evidence type="ECO:0000313" key="3">
    <source>
        <dbReference type="EMBL" id="AJD52718.1"/>
    </source>
</evidence>
<organism evidence="3 4">
    <name type="scientific">Thalassospira xiamenensis M-5 = DSM 17429</name>
    <dbReference type="NCBI Taxonomy" id="1123366"/>
    <lineage>
        <taxon>Bacteria</taxon>
        <taxon>Pseudomonadati</taxon>
        <taxon>Pseudomonadota</taxon>
        <taxon>Alphaproteobacteria</taxon>
        <taxon>Rhodospirillales</taxon>
        <taxon>Thalassospiraceae</taxon>
        <taxon>Thalassospira</taxon>
    </lineage>
</organism>
<dbReference type="Pfam" id="PF01497">
    <property type="entry name" value="Peripla_BP_2"/>
    <property type="match status" value="1"/>
</dbReference>
<dbReference type="PANTHER" id="PTHR30535">
    <property type="entry name" value="VITAMIN B12-BINDING PROTEIN"/>
    <property type="match status" value="1"/>
</dbReference>
<sequence>MLLNRRKFSLLLGAAMAAPSVALANAGADASSHITDMAGRTVKLPDHIKRIVLLDARDILSMAILHPSPSDLVVGWADTARLDSEILRTTYDRHADGSLIETVGGSSPGTVSHEKIIALEPDLVVATAFSEPGLGNGELTQRLEQVGIPVIFSNVSSNVPSGSKTATNPFDEMAALMRMWGKILDRRNRAEEFISFVGKHQKAIADRLAGITPTQAYLEIQSTYDDCCWAAGQQIWGDLLRQAGGRNLSVVEAPWYAQVSIEQLMAESPDVYIASGGAYAAEIRPAVGPGLDPVPARAALERLTGRTGFSTLPAVINNRVHCVWTGLLTIAPLQILFLEVAAKWLHPDLFADLSPQQTLDDINRLYLGTPLSGPCWISLGDNA</sequence>
<dbReference type="KEGG" id="txi:TH3_13010"/>
<accession>A0AB72UF45</accession>
<dbReference type="GeneID" id="31928279"/>
<feature type="signal peptide" evidence="1">
    <location>
        <begin position="1"/>
        <end position="24"/>
    </location>
</feature>
<evidence type="ECO:0000259" key="2">
    <source>
        <dbReference type="PROSITE" id="PS50983"/>
    </source>
</evidence>
<dbReference type="Gene3D" id="3.40.50.1980">
    <property type="entry name" value="Nitrogenase molybdenum iron protein domain"/>
    <property type="match status" value="2"/>
</dbReference>
<dbReference type="InterPro" id="IPR002491">
    <property type="entry name" value="ABC_transptr_periplasmic_BD"/>
</dbReference>
<dbReference type="RefSeq" id="WP_007091350.1">
    <property type="nucleotide sequence ID" value="NZ_CP004388.1"/>
</dbReference>
<gene>
    <name evidence="3" type="ORF">TH3_13010</name>
</gene>
<protein>
    <submittedName>
        <fullName evidence="3">Siderophore ABC transporter, solute-binding periplasmic component</fullName>
    </submittedName>
</protein>
<feature type="domain" description="Fe/B12 periplasmic-binding" evidence="2">
    <location>
        <begin position="50"/>
        <end position="353"/>
    </location>
</feature>
<proteinExistence type="predicted"/>
<keyword evidence="1" id="KW-0732">Signal</keyword>
<dbReference type="PROSITE" id="PS50983">
    <property type="entry name" value="FE_B12_PBP"/>
    <property type="match status" value="1"/>
</dbReference>
<dbReference type="SUPFAM" id="SSF53807">
    <property type="entry name" value="Helical backbone' metal receptor"/>
    <property type="match status" value="1"/>
</dbReference>